<dbReference type="AlphaFoldDB" id="A0A0V0HV64"/>
<name>A0A0V0HV64_SOLCH</name>
<keyword evidence="2" id="KW-0732">Signal</keyword>
<feature type="chain" id="PRO_5006866071" evidence="2">
    <location>
        <begin position="22"/>
        <end position="74"/>
    </location>
</feature>
<evidence type="ECO:0000256" key="1">
    <source>
        <dbReference type="SAM" id="Phobius"/>
    </source>
</evidence>
<feature type="transmembrane region" description="Helical" evidence="1">
    <location>
        <begin position="41"/>
        <end position="60"/>
    </location>
</feature>
<accession>A0A0V0HV64</accession>
<keyword evidence="1" id="KW-0472">Membrane</keyword>
<protein>
    <submittedName>
        <fullName evidence="3">Putative ovule protein</fullName>
    </submittedName>
</protein>
<feature type="signal peptide" evidence="2">
    <location>
        <begin position="1"/>
        <end position="21"/>
    </location>
</feature>
<proteinExistence type="predicted"/>
<sequence length="74" mass="8646">MHLFALFFLFLLLPSLPRVYQKKQPLYPHKGRGKVCLYRALPLPTCGTILGMLLLFFLLLSCSKDCRFTYFLEC</sequence>
<keyword evidence="1" id="KW-1133">Transmembrane helix</keyword>
<keyword evidence="1" id="KW-0812">Transmembrane</keyword>
<evidence type="ECO:0000256" key="2">
    <source>
        <dbReference type="SAM" id="SignalP"/>
    </source>
</evidence>
<reference evidence="3" key="1">
    <citation type="submission" date="2015-12" db="EMBL/GenBank/DDBJ databases">
        <title>Gene expression during late stages of embryo sac development: a critical building block for successful pollen-pistil interactions.</title>
        <authorList>
            <person name="Liu Y."/>
            <person name="Joly V."/>
            <person name="Sabar M."/>
            <person name="Matton D.P."/>
        </authorList>
    </citation>
    <scope>NUCLEOTIDE SEQUENCE</scope>
</reference>
<evidence type="ECO:0000313" key="3">
    <source>
        <dbReference type="EMBL" id="JAP24258.1"/>
    </source>
</evidence>
<organism evidence="3">
    <name type="scientific">Solanum chacoense</name>
    <name type="common">Chaco potato</name>
    <dbReference type="NCBI Taxonomy" id="4108"/>
    <lineage>
        <taxon>Eukaryota</taxon>
        <taxon>Viridiplantae</taxon>
        <taxon>Streptophyta</taxon>
        <taxon>Embryophyta</taxon>
        <taxon>Tracheophyta</taxon>
        <taxon>Spermatophyta</taxon>
        <taxon>Magnoliopsida</taxon>
        <taxon>eudicotyledons</taxon>
        <taxon>Gunneridae</taxon>
        <taxon>Pentapetalae</taxon>
        <taxon>asterids</taxon>
        <taxon>lamiids</taxon>
        <taxon>Solanales</taxon>
        <taxon>Solanaceae</taxon>
        <taxon>Solanoideae</taxon>
        <taxon>Solaneae</taxon>
        <taxon>Solanum</taxon>
    </lineage>
</organism>
<dbReference type="EMBL" id="GEDG01014582">
    <property type="protein sequence ID" value="JAP24258.1"/>
    <property type="molecule type" value="Transcribed_RNA"/>
</dbReference>